<organism evidence="1 2">
    <name type="scientific">Haloferax volcanii</name>
    <name type="common">Halobacterium volcanii</name>
    <dbReference type="NCBI Taxonomy" id="2246"/>
    <lineage>
        <taxon>Archaea</taxon>
        <taxon>Methanobacteriati</taxon>
        <taxon>Methanobacteriota</taxon>
        <taxon>Stenosarchaea group</taxon>
        <taxon>Halobacteria</taxon>
        <taxon>Halobacteriales</taxon>
        <taxon>Haloferacaceae</taxon>
        <taxon>Haloferax</taxon>
    </lineage>
</organism>
<comment type="caution">
    <text evidence="1">The sequence shown here is derived from an EMBL/GenBank/DDBJ whole genome shotgun (WGS) entry which is preliminary data.</text>
</comment>
<protein>
    <submittedName>
        <fullName evidence="1">ISH3 family transposase</fullName>
    </submittedName>
</protein>
<evidence type="ECO:0000313" key="1">
    <source>
        <dbReference type="EMBL" id="MBS8121414.1"/>
    </source>
</evidence>
<accession>A0A8T5C6G0</accession>
<sequence>MSKTQQADSEIHEDQLLNFLVNSLDEEVALTLGENAELDAEDIYEVLVGACADGTSVSTLCERSEDAPHENSVLYHLRTKFDLETLEQVGNMLL</sequence>
<reference evidence="1" key="1">
    <citation type="journal article" date="2021" name="Nat. Microbiol.">
        <title>Cell division in the archaeon Haloferax volcanii relies on two FtsZ proteins with distinct functions in division ring assembly and constriction.</title>
        <authorList>
            <person name="Liao Y."/>
            <person name="Ithurbide S."/>
            <person name="Evenhuis C."/>
            <person name="Loewe J."/>
            <person name="Duggin I.G."/>
        </authorList>
    </citation>
    <scope>NUCLEOTIDE SEQUENCE</scope>
    <source>
        <strain evidence="1">H98</strain>
    </source>
</reference>
<evidence type="ECO:0000313" key="2">
    <source>
        <dbReference type="Proteomes" id="UP000679371"/>
    </source>
</evidence>
<gene>
    <name evidence="1" type="ORF">JK351_20035</name>
</gene>
<proteinExistence type="predicted"/>
<feature type="non-terminal residue" evidence="1">
    <location>
        <position position="94"/>
    </location>
</feature>
<dbReference type="Proteomes" id="UP000679371">
    <property type="component" value="Unassembled WGS sequence"/>
</dbReference>
<dbReference type="AlphaFoldDB" id="A0A8T5C6G0"/>
<dbReference type="EMBL" id="JAERQU010000111">
    <property type="protein sequence ID" value="MBS8121414.1"/>
    <property type="molecule type" value="Genomic_DNA"/>
</dbReference>
<name>A0A8T5C6G0_HALVO</name>